<evidence type="ECO:0000256" key="3">
    <source>
        <dbReference type="ARBA" id="ARBA00022801"/>
    </source>
</evidence>
<organism evidence="6">
    <name type="scientific">uncultured Desulfobacterium sp</name>
    <dbReference type="NCBI Taxonomy" id="201089"/>
    <lineage>
        <taxon>Bacteria</taxon>
        <taxon>Pseudomonadati</taxon>
        <taxon>Thermodesulfobacteriota</taxon>
        <taxon>Desulfobacteria</taxon>
        <taxon>Desulfobacterales</taxon>
        <taxon>Desulfobacteriaceae</taxon>
        <taxon>Desulfobacterium</taxon>
        <taxon>environmental samples</taxon>
    </lineage>
</organism>
<proteinExistence type="predicted"/>
<evidence type="ECO:0000313" key="6">
    <source>
        <dbReference type="EMBL" id="SPD72312.1"/>
    </source>
</evidence>
<comment type="cofactor">
    <cofactor evidence="1">
        <name>Zn(2+)</name>
        <dbReference type="ChEBI" id="CHEBI:29105"/>
    </cofactor>
</comment>
<dbReference type="InterPro" id="IPR001279">
    <property type="entry name" value="Metallo-B-lactamas"/>
</dbReference>
<keyword evidence="3" id="KW-0378">Hydrolase</keyword>
<dbReference type="Gene3D" id="3.60.15.10">
    <property type="entry name" value="Ribonuclease Z/Hydroxyacylglutathione hydrolase-like"/>
    <property type="match status" value="1"/>
</dbReference>
<evidence type="ECO:0000259" key="5">
    <source>
        <dbReference type="SMART" id="SM00849"/>
    </source>
</evidence>
<evidence type="ECO:0000256" key="4">
    <source>
        <dbReference type="ARBA" id="ARBA00022833"/>
    </source>
</evidence>
<dbReference type="InterPro" id="IPR036866">
    <property type="entry name" value="RibonucZ/Hydroxyglut_hydro"/>
</dbReference>
<dbReference type="GO" id="GO:0016787">
    <property type="term" value="F:hydrolase activity"/>
    <property type="evidence" value="ECO:0007669"/>
    <property type="project" value="UniProtKB-KW"/>
</dbReference>
<reference evidence="6" key="1">
    <citation type="submission" date="2018-01" db="EMBL/GenBank/DDBJ databases">
        <authorList>
            <person name="Regsiter A."/>
            <person name="William W."/>
        </authorList>
    </citation>
    <scope>NUCLEOTIDE SEQUENCE</scope>
    <source>
        <strain evidence="6">TRIP AH-1</strain>
    </source>
</reference>
<dbReference type="AlphaFoldDB" id="A0A445MSA8"/>
<feature type="domain" description="Metallo-beta-lactamase" evidence="5">
    <location>
        <begin position="19"/>
        <end position="196"/>
    </location>
</feature>
<dbReference type="SMART" id="SM00849">
    <property type="entry name" value="Lactamase_B"/>
    <property type="match status" value="1"/>
</dbReference>
<protein>
    <submittedName>
        <fullName evidence="6">Beta-lactamase domain protein</fullName>
    </submittedName>
</protein>
<sequence>MNKGGFLMEIEQLQVGFMAVFCYIVGCPNKKEALVIDPAGDEDKIVRRVNSKGFQLKYIVNTHGHGDHTCGNARVQELTGAKIIMHKLDDQLFNSKEGHAMSRQWGFTPSPPVNMLVADGDKITVGDVSLEVMHTPGHSPGGICLYTPGHVFTGDTLFVGGIGRTDLPGASLSQFMSAIKDRLLTLPGDTVVWPGHDYGYRPSSTIDVEKKTNPWLTGEFM</sequence>
<dbReference type="EMBL" id="OJIN01000033">
    <property type="protein sequence ID" value="SPD72312.1"/>
    <property type="molecule type" value="Genomic_DNA"/>
</dbReference>
<dbReference type="PANTHER" id="PTHR46233">
    <property type="entry name" value="HYDROXYACYLGLUTATHIONE HYDROLASE GLOC"/>
    <property type="match status" value="1"/>
</dbReference>
<dbReference type="InterPro" id="IPR051453">
    <property type="entry name" value="MBL_Glyoxalase_II"/>
</dbReference>
<dbReference type="PANTHER" id="PTHR46233:SF3">
    <property type="entry name" value="HYDROXYACYLGLUTATHIONE HYDROLASE GLOC"/>
    <property type="match status" value="1"/>
</dbReference>
<dbReference type="Pfam" id="PF00753">
    <property type="entry name" value="Lactamase_B"/>
    <property type="match status" value="1"/>
</dbReference>
<keyword evidence="4" id="KW-0862">Zinc</keyword>
<dbReference type="SUPFAM" id="SSF56281">
    <property type="entry name" value="Metallo-hydrolase/oxidoreductase"/>
    <property type="match status" value="1"/>
</dbReference>
<dbReference type="CDD" id="cd06262">
    <property type="entry name" value="metallo-hydrolase-like_MBL-fold"/>
    <property type="match status" value="1"/>
</dbReference>
<evidence type="ECO:0000256" key="2">
    <source>
        <dbReference type="ARBA" id="ARBA00022723"/>
    </source>
</evidence>
<gene>
    <name evidence="6" type="ORF">PITCH_A1280058</name>
</gene>
<dbReference type="GO" id="GO:0046872">
    <property type="term" value="F:metal ion binding"/>
    <property type="evidence" value="ECO:0007669"/>
    <property type="project" value="UniProtKB-KW"/>
</dbReference>
<accession>A0A445MSA8</accession>
<keyword evidence="2" id="KW-0479">Metal-binding</keyword>
<name>A0A445MSA8_9BACT</name>
<evidence type="ECO:0000256" key="1">
    <source>
        <dbReference type="ARBA" id="ARBA00001947"/>
    </source>
</evidence>